<sequence length="60" mass="6481">MSACEDRIIDARVSIRAMSIESVEGGRINIGVGIAVKPSKKATDTIHSMEEKHSANRSAR</sequence>
<feature type="compositionally biased region" description="Basic and acidic residues" evidence="1">
    <location>
        <begin position="41"/>
        <end position="54"/>
    </location>
</feature>
<dbReference type="EMBL" id="JALBUF010000001">
    <property type="protein sequence ID" value="MCI0181947.1"/>
    <property type="molecule type" value="Genomic_DNA"/>
</dbReference>
<evidence type="ECO:0000313" key="2">
    <source>
        <dbReference type="EMBL" id="MCI0181947.1"/>
    </source>
</evidence>
<evidence type="ECO:0000256" key="1">
    <source>
        <dbReference type="SAM" id="MobiDB-lite"/>
    </source>
</evidence>
<proteinExistence type="predicted"/>
<evidence type="ECO:0000313" key="3">
    <source>
        <dbReference type="Proteomes" id="UP001139263"/>
    </source>
</evidence>
<keyword evidence="3" id="KW-1185">Reference proteome</keyword>
<dbReference type="AlphaFoldDB" id="A0A9X2AD55"/>
<protein>
    <submittedName>
        <fullName evidence="2">Uncharacterized protein</fullName>
    </submittedName>
</protein>
<comment type="caution">
    <text evidence="2">The sequence shown here is derived from an EMBL/GenBank/DDBJ whole genome shotgun (WGS) entry which is preliminary data.</text>
</comment>
<accession>A0A9X2AD55</accession>
<organism evidence="2 3">
    <name type="scientific">Sulfoacidibacillus ferrooxidans</name>
    <dbReference type="NCBI Taxonomy" id="2005001"/>
    <lineage>
        <taxon>Bacteria</taxon>
        <taxon>Bacillati</taxon>
        <taxon>Bacillota</taxon>
        <taxon>Bacilli</taxon>
        <taxon>Bacillales</taxon>
        <taxon>Alicyclobacillaceae</taxon>
        <taxon>Sulfoacidibacillus</taxon>
    </lineage>
</organism>
<dbReference type="Proteomes" id="UP001139263">
    <property type="component" value="Unassembled WGS sequence"/>
</dbReference>
<reference evidence="2" key="1">
    <citation type="submission" date="2022-03" db="EMBL/GenBank/DDBJ databases">
        <title>Draft Genome Sequence of Firmicute Strain S0AB, a Heterotrophic Iron/Sulfur-Oxidizing Extreme Acidophile.</title>
        <authorList>
            <person name="Vergara E."/>
            <person name="Pakostova E."/>
            <person name="Johnson D.B."/>
            <person name="Holmes D.S."/>
        </authorList>
    </citation>
    <scope>NUCLEOTIDE SEQUENCE</scope>
    <source>
        <strain evidence="2">S0AB</strain>
    </source>
</reference>
<gene>
    <name evidence="2" type="ORF">MM817_00197</name>
</gene>
<dbReference type="RefSeq" id="WP_241711572.1">
    <property type="nucleotide sequence ID" value="NZ_JALBUF010000001.1"/>
</dbReference>
<name>A0A9X2AD55_9BACL</name>
<feature type="region of interest" description="Disordered" evidence="1">
    <location>
        <begin position="39"/>
        <end position="60"/>
    </location>
</feature>